<feature type="transmembrane region" description="Helical" evidence="1">
    <location>
        <begin position="644"/>
        <end position="677"/>
    </location>
</feature>
<keyword evidence="1" id="KW-1133">Transmembrane helix</keyword>
<sequence>MAVEKRPWWRTTGFIAGVMALGGSLALLGIFLRTHGLGTTANVAQLMAVALSVPPLAAGLVSWWRRPDASAAPTAAEITEAAQALAGLVEQQWKDESLLRSLHDPAPMPVRWRLTGSGGLMDHPRNALPAGTSGFAGSSEDIESLVERFRALPKRRLVVLGGPGTGKTTLAVQLLLGLLASRGPEEPVPVLLPAAGWDTREYPDLHSWLAARLEQDYPALRALGPKTARQLAGRGGVLPVLDGLDEVHGPDRTRVITALNRSLGTAPLILTSRKGEFAEAVADADDVLAAAPAIVPERMTGADAADYLEKCLRSANRRQAWQPVLEHLRTPPPSSAKAPLREITASPLGLWLLRAVYVDAREDPAPLLDDGRFPAEADLRDHLLDGVIPALVAARRPGVGTGAGAPEPLFLPRREHDPSRIGAWLSYLARVLDRDSDGAAPRRRDFAWWHLARRTLPGKPPLLTRLAFAAVLTLIVAVAGFAVGATAFGIWGATAFGPAGVVGGGVVGGLVLAVAGVALNLLGWHEIAQWSKEPPGYADLRLSGRRRSLVRHVGRSGLRAGLASFGVAALVVGFAAWGDDGSGEGLAFGVTVAVLAALAGAPAAGIADGFIAWAETPALTGHVYTPTASFRADRRLNVIRGIPGGCAIGAGLGLISAISLSPVLAAALGVASGYLFWLRFTFVYGHHHAWLSYLVATHHLAWKGRLPRRLMSFLDDAHRLGLLRAVGPTYQFRHAKLQDRLADSPIR</sequence>
<dbReference type="STRING" id="183763.LP52_02780"/>
<keyword evidence="1" id="KW-0472">Membrane</keyword>
<feature type="domain" description="NACHT" evidence="2">
    <location>
        <begin position="155"/>
        <end position="273"/>
    </location>
</feature>
<evidence type="ECO:0000256" key="1">
    <source>
        <dbReference type="SAM" id="Phobius"/>
    </source>
</evidence>
<dbReference type="PROSITE" id="PS50837">
    <property type="entry name" value="NACHT"/>
    <property type="match status" value="1"/>
</dbReference>
<keyword evidence="4" id="KW-1185">Reference proteome</keyword>
<dbReference type="RefSeq" id="WP_040270470.1">
    <property type="nucleotide sequence ID" value="NZ_JROO01000005.1"/>
</dbReference>
<feature type="transmembrane region" description="Helical" evidence="1">
    <location>
        <begin position="499"/>
        <end position="522"/>
    </location>
</feature>
<protein>
    <recommendedName>
        <fullName evidence="2">NACHT domain-containing protein</fullName>
    </recommendedName>
</protein>
<dbReference type="InterPro" id="IPR007111">
    <property type="entry name" value="NACHT_NTPase"/>
</dbReference>
<evidence type="ECO:0000313" key="4">
    <source>
        <dbReference type="Proteomes" id="UP000031675"/>
    </source>
</evidence>
<comment type="caution">
    <text evidence="3">The sequence shown here is derived from an EMBL/GenBank/DDBJ whole genome shotgun (WGS) entry which is preliminary data.</text>
</comment>
<reference evidence="4" key="1">
    <citation type="journal article" date="2015" name="Chem. Biol.">
        <title>Structure, bioactivity, and resistance mechanism of streptomonomicin, an unusual lasso Peptide from an understudied halophilic actinomycete.</title>
        <authorList>
            <person name="Metelev M."/>
            <person name="Tietz J.I."/>
            <person name="Melby J.O."/>
            <person name="Blair P.M."/>
            <person name="Zhu L."/>
            <person name="Livnat I."/>
            <person name="Severinov K."/>
            <person name="Mitchell D.A."/>
        </authorList>
    </citation>
    <scope>NUCLEOTIDE SEQUENCE [LARGE SCALE GENOMIC DNA]</scope>
    <source>
        <strain evidence="4">YIM 90003</strain>
    </source>
</reference>
<organism evidence="3 4">
    <name type="scientific">Streptomonospora alba</name>
    <dbReference type="NCBI Taxonomy" id="183763"/>
    <lineage>
        <taxon>Bacteria</taxon>
        <taxon>Bacillati</taxon>
        <taxon>Actinomycetota</taxon>
        <taxon>Actinomycetes</taxon>
        <taxon>Streptosporangiales</taxon>
        <taxon>Nocardiopsidaceae</taxon>
        <taxon>Streptomonospora</taxon>
    </lineage>
</organism>
<dbReference type="SUPFAM" id="SSF52540">
    <property type="entry name" value="P-loop containing nucleoside triphosphate hydrolases"/>
    <property type="match status" value="1"/>
</dbReference>
<dbReference type="InterPro" id="IPR027417">
    <property type="entry name" value="P-loop_NTPase"/>
</dbReference>
<dbReference type="EMBL" id="JROO01000005">
    <property type="protein sequence ID" value="KII00248.1"/>
    <property type="molecule type" value="Genomic_DNA"/>
</dbReference>
<feature type="transmembrane region" description="Helical" evidence="1">
    <location>
        <begin position="44"/>
        <end position="64"/>
    </location>
</feature>
<feature type="transmembrane region" description="Helical" evidence="1">
    <location>
        <begin position="466"/>
        <end position="493"/>
    </location>
</feature>
<dbReference type="AlphaFoldDB" id="A0A0C2JTN3"/>
<dbReference type="Gene3D" id="3.40.50.300">
    <property type="entry name" value="P-loop containing nucleotide triphosphate hydrolases"/>
    <property type="match status" value="1"/>
</dbReference>
<evidence type="ECO:0000313" key="3">
    <source>
        <dbReference type="EMBL" id="KII00248.1"/>
    </source>
</evidence>
<feature type="transmembrane region" description="Helical" evidence="1">
    <location>
        <begin position="556"/>
        <end position="578"/>
    </location>
</feature>
<dbReference type="Pfam" id="PF05729">
    <property type="entry name" value="NACHT"/>
    <property type="match status" value="1"/>
</dbReference>
<feature type="transmembrane region" description="Helical" evidence="1">
    <location>
        <begin position="12"/>
        <end position="32"/>
    </location>
</feature>
<accession>A0A0C2JTN3</accession>
<evidence type="ECO:0000259" key="2">
    <source>
        <dbReference type="PROSITE" id="PS50837"/>
    </source>
</evidence>
<keyword evidence="1" id="KW-0812">Transmembrane</keyword>
<feature type="transmembrane region" description="Helical" evidence="1">
    <location>
        <begin position="590"/>
        <end position="614"/>
    </location>
</feature>
<gene>
    <name evidence="3" type="ORF">LP52_02780</name>
</gene>
<dbReference type="Proteomes" id="UP000031675">
    <property type="component" value="Unassembled WGS sequence"/>
</dbReference>
<name>A0A0C2JTN3_9ACTN</name>
<proteinExistence type="predicted"/>